<keyword evidence="9 17" id="KW-0408">Iron</keyword>
<dbReference type="InterPro" id="IPR011642">
    <property type="entry name" value="Gate_dom"/>
</dbReference>
<evidence type="ECO:0000259" key="18">
    <source>
        <dbReference type="PROSITE" id="PS51711"/>
    </source>
</evidence>
<evidence type="ECO:0000256" key="17">
    <source>
        <dbReference type="RuleBase" id="RU362098"/>
    </source>
</evidence>
<protein>
    <recommendedName>
        <fullName evidence="13 14">Ferrous iron transport protein B</fullName>
    </recommendedName>
</protein>
<dbReference type="RefSeq" id="WP_008517875.1">
    <property type="nucleotide sequence ID" value="NZ_ACJM01000014.1"/>
</dbReference>
<dbReference type="InterPro" id="IPR006073">
    <property type="entry name" value="GTP-bd"/>
</dbReference>
<comment type="subcellular location">
    <subcellularLocation>
        <location evidence="2 17">Cell membrane</location>
        <topology evidence="2 17">Multi-pass membrane protein</topology>
    </subcellularLocation>
</comment>
<evidence type="ECO:0000256" key="7">
    <source>
        <dbReference type="ARBA" id="ARBA00022741"/>
    </source>
</evidence>
<keyword evidence="16" id="KW-0479">Metal-binding</keyword>
<dbReference type="eggNOG" id="COG0370">
    <property type="taxonomic scope" value="Bacteria"/>
</dbReference>
<evidence type="ECO:0000256" key="11">
    <source>
        <dbReference type="ARBA" id="ARBA00023134"/>
    </source>
</evidence>
<reference evidence="19 20" key="1">
    <citation type="submission" date="2009-02" db="EMBL/GenBank/DDBJ databases">
        <title>Sequencing of the draft genome and assembly of Dethiobacter alkaliphilus AHT 1.</title>
        <authorList>
            <consortium name="US DOE Joint Genome Institute (JGI-PGF)"/>
            <person name="Lucas S."/>
            <person name="Copeland A."/>
            <person name="Lapidus A."/>
            <person name="Glavina del Rio T."/>
            <person name="Dalin E."/>
            <person name="Tice H."/>
            <person name="Bruce D."/>
            <person name="Goodwin L."/>
            <person name="Pitluck S."/>
            <person name="Larimer F."/>
            <person name="Land M.L."/>
            <person name="Hauser L."/>
            <person name="Muyzer G."/>
        </authorList>
    </citation>
    <scope>NUCLEOTIDE SEQUENCE [LARGE SCALE GENOMIC DNA]</scope>
    <source>
        <strain evidence="19 20">AHT 1</strain>
    </source>
</reference>
<evidence type="ECO:0000256" key="5">
    <source>
        <dbReference type="ARBA" id="ARBA00022496"/>
    </source>
</evidence>
<feature type="transmembrane region" description="Helical" evidence="17">
    <location>
        <begin position="343"/>
        <end position="362"/>
    </location>
</feature>
<keyword evidence="4" id="KW-1003">Cell membrane</keyword>
<accession>C0GJ03</accession>
<dbReference type="CDD" id="cd01879">
    <property type="entry name" value="FeoB"/>
    <property type="match status" value="1"/>
</dbReference>
<dbReference type="PANTHER" id="PTHR43185:SF1">
    <property type="entry name" value="FE(2+) TRANSPORTER FEOB"/>
    <property type="match status" value="1"/>
</dbReference>
<keyword evidence="8 17" id="KW-1133">Transmembrane helix</keyword>
<dbReference type="InterPro" id="IPR041069">
    <property type="entry name" value="FeoB_Cyto"/>
</dbReference>
<sequence length="633" mass="69689">MKTVALLGNPNVGKSVLFYHLTGNYVTVSNYPGTTVEISRGLANLYGKTLMIYDTPGMYSLSPVTEEEAVTRRLLMENPPDVVVHVVDAKNLPRMLPLTLELMDCGFPVILVLNMMDEAEKLGVRIHVAELATRLGIPVLEAAFVEGRGTQMLKRKISQMVTTGKKVTPPVQGVSAAVQRLGQSLKENYSLPKTMIARFLLEEDREITSLVRKREGRSVVEHISGQQDDSLQYHFAMQRHQQAEQILSGIFTMGTDSSRGWLDRFTLNPLGGFLVTAMILYVGLYLLVGRFGAGTLVDLLEGTLLGQMIIPQLVRWVEAFLPWPAVQELLAGEFGVLTLGFRYAFGIILPIVGTFFFVFAVLEDTGYLPRLAYWVDQYMAKLGLNGRAVIPLTLGLGCGTMAVLVTRTLESARERFIATFLLALAIPCSAQLGLILALLSAEPVFLLIWVCVVGAVFLFAGQILHAVLPGYRPPFFMELPPLRFPSLNAIFQKTLARMRWYFLEIIPVFLVVSLVLFTLGQLGQLDRLAALLAPLLGRMGLPDDLSLVFLYGFFRRDYGAAGLFDLYRGGFLDGAQLLVAAVVLTLFFPCLAQLGVMIRERGIGISMLILLLVSILAFGTGLLLSTVLGLATF</sequence>
<feature type="binding site" evidence="15">
    <location>
        <begin position="54"/>
        <end position="57"/>
    </location>
    <ligand>
        <name>GTP</name>
        <dbReference type="ChEBI" id="CHEBI:37565"/>
        <label>1</label>
    </ligand>
</feature>
<dbReference type="OrthoDB" id="9809127at2"/>
<organism evidence="19 20">
    <name type="scientific">Dethiobacter alkaliphilus AHT 1</name>
    <dbReference type="NCBI Taxonomy" id="555088"/>
    <lineage>
        <taxon>Bacteria</taxon>
        <taxon>Bacillati</taxon>
        <taxon>Bacillota</taxon>
        <taxon>Dethiobacteria</taxon>
        <taxon>Dethiobacterales</taxon>
        <taxon>Dethiobacteraceae</taxon>
        <taxon>Dethiobacter</taxon>
    </lineage>
</organism>
<keyword evidence="20" id="KW-1185">Reference proteome</keyword>
<dbReference type="GO" id="GO:0015093">
    <property type="term" value="F:ferrous iron transmembrane transporter activity"/>
    <property type="evidence" value="ECO:0007669"/>
    <property type="project" value="UniProtKB-UniRule"/>
</dbReference>
<feature type="transmembrane region" description="Helical" evidence="17">
    <location>
        <begin position="416"/>
        <end position="439"/>
    </location>
</feature>
<gene>
    <name evidence="19" type="ORF">DealDRAFT_2462</name>
</gene>
<evidence type="ECO:0000256" key="2">
    <source>
        <dbReference type="ARBA" id="ARBA00004651"/>
    </source>
</evidence>
<dbReference type="PRINTS" id="PR00326">
    <property type="entry name" value="GTP1OBG"/>
</dbReference>
<comment type="similarity">
    <text evidence="17">Belongs to the TRAFAC class TrmE-Era-EngA-EngB-Septin-like GTPase superfamily. FeoB GTPase (TC 9.A.8) family.</text>
</comment>
<dbReference type="Gene3D" id="3.40.50.300">
    <property type="entry name" value="P-loop containing nucleotide triphosphate hydrolases"/>
    <property type="match status" value="1"/>
</dbReference>
<comment type="function">
    <text evidence="1 17">Probable transporter of a GTP-driven Fe(2+) uptake system.</text>
</comment>
<feature type="binding site" evidence="15">
    <location>
        <begin position="33"/>
        <end position="37"/>
    </location>
    <ligand>
        <name>GTP</name>
        <dbReference type="ChEBI" id="CHEBI:37565"/>
        <label>1</label>
    </ligand>
</feature>
<evidence type="ECO:0000313" key="20">
    <source>
        <dbReference type="Proteomes" id="UP000006443"/>
    </source>
</evidence>
<dbReference type="GO" id="GO:0005525">
    <property type="term" value="F:GTP binding"/>
    <property type="evidence" value="ECO:0007669"/>
    <property type="project" value="UniProtKB-KW"/>
</dbReference>
<dbReference type="PROSITE" id="PS51711">
    <property type="entry name" value="G_FEOB"/>
    <property type="match status" value="1"/>
</dbReference>
<dbReference type="Pfam" id="PF07664">
    <property type="entry name" value="FeoB_C"/>
    <property type="match status" value="1"/>
</dbReference>
<evidence type="ECO:0000256" key="10">
    <source>
        <dbReference type="ARBA" id="ARBA00023065"/>
    </source>
</evidence>
<evidence type="ECO:0000256" key="14">
    <source>
        <dbReference type="NCBIfam" id="TIGR00437"/>
    </source>
</evidence>
<dbReference type="SUPFAM" id="SSF52540">
    <property type="entry name" value="P-loop containing nucleoside triphosphate hydrolases"/>
    <property type="match status" value="1"/>
</dbReference>
<dbReference type="Pfam" id="PF17910">
    <property type="entry name" value="FeoB_Cyto"/>
    <property type="match status" value="1"/>
</dbReference>
<keyword evidence="7 15" id="KW-0547">Nucleotide-binding</keyword>
<keyword evidence="16" id="KW-0460">Magnesium</keyword>
<evidence type="ECO:0000256" key="16">
    <source>
        <dbReference type="PIRSR" id="PIRSR603373-2"/>
    </source>
</evidence>
<evidence type="ECO:0000256" key="15">
    <source>
        <dbReference type="PIRSR" id="PIRSR603373-1"/>
    </source>
</evidence>
<evidence type="ECO:0000256" key="1">
    <source>
        <dbReference type="ARBA" id="ARBA00003926"/>
    </source>
</evidence>
<keyword evidence="3 17" id="KW-0813">Transport</keyword>
<proteinExistence type="inferred from homology"/>
<dbReference type="EMBL" id="ACJM01000014">
    <property type="protein sequence ID" value="EEG76636.1"/>
    <property type="molecule type" value="Genomic_DNA"/>
</dbReference>
<feature type="binding site" evidence="16">
    <location>
        <position position="22"/>
    </location>
    <ligand>
        <name>Mg(2+)</name>
        <dbReference type="ChEBI" id="CHEBI:18420"/>
        <label>1</label>
    </ligand>
</feature>
<keyword evidence="10" id="KW-0406">Ion transport</keyword>
<feature type="transmembrane region" description="Helical" evidence="17">
    <location>
        <begin position="446"/>
        <end position="468"/>
    </location>
</feature>
<evidence type="ECO:0000256" key="4">
    <source>
        <dbReference type="ARBA" id="ARBA00022475"/>
    </source>
</evidence>
<dbReference type="NCBIfam" id="TIGR00231">
    <property type="entry name" value="small_GTP"/>
    <property type="match status" value="1"/>
</dbReference>
<dbReference type="NCBIfam" id="TIGR00437">
    <property type="entry name" value="feoB"/>
    <property type="match status" value="1"/>
</dbReference>
<evidence type="ECO:0000256" key="13">
    <source>
        <dbReference type="ARBA" id="ARBA00031200"/>
    </source>
</evidence>
<evidence type="ECO:0000256" key="6">
    <source>
        <dbReference type="ARBA" id="ARBA00022692"/>
    </source>
</evidence>
<dbReference type="Pfam" id="PF07670">
    <property type="entry name" value="Gate"/>
    <property type="match status" value="2"/>
</dbReference>
<dbReference type="PANTHER" id="PTHR43185">
    <property type="entry name" value="FERROUS IRON TRANSPORT PROTEIN B"/>
    <property type="match status" value="1"/>
</dbReference>
<feature type="transmembrane region" description="Helical" evidence="17">
    <location>
        <begin position="608"/>
        <end position="631"/>
    </location>
</feature>
<evidence type="ECO:0000256" key="12">
    <source>
        <dbReference type="ARBA" id="ARBA00023136"/>
    </source>
</evidence>
<dbReference type="GO" id="GO:0046872">
    <property type="term" value="F:metal ion binding"/>
    <property type="evidence" value="ECO:0007669"/>
    <property type="project" value="UniProtKB-KW"/>
</dbReference>
<dbReference type="GO" id="GO:0005886">
    <property type="term" value="C:plasma membrane"/>
    <property type="evidence" value="ECO:0007669"/>
    <property type="project" value="UniProtKB-SubCell"/>
</dbReference>
<evidence type="ECO:0000313" key="19">
    <source>
        <dbReference type="EMBL" id="EEG76636.1"/>
    </source>
</evidence>
<name>C0GJ03_DETAL</name>
<dbReference type="STRING" id="555088.DealDRAFT_2462"/>
<evidence type="ECO:0000256" key="9">
    <source>
        <dbReference type="ARBA" id="ARBA00023004"/>
    </source>
</evidence>
<dbReference type="Pfam" id="PF02421">
    <property type="entry name" value="FeoB_N"/>
    <property type="match status" value="1"/>
</dbReference>
<keyword evidence="12 17" id="KW-0472">Membrane</keyword>
<feature type="transmembrane region" description="Helical" evidence="17">
    <location>
        <begin position="574"/>
        <end position="596"/>
    </location>
</feature>
<evidence type="ECO:0000256" key="8">
    <source>
        <dbReference type="ARBA" id="ARBA00022989"/>
    </source>
</evidence>
<dbReference type="InterPro" id="IPR011640">
    <property type="entry name" value="Fe2_transport_prot_B_C"/>
</dbReference>
<dbReference type="InterPro" id="IPR030389">
    <property type="entry name" value="G_FEOB_dom"/>
</dbReference>
<dbReference type="InterPro" id="IPR027417">
    <property type="entry name" value="P-loop_NTPase"/>
</dbReference>
<keyword evidence="11 15" id="KW-0342">GTP-binding</keyword>
<feature type="transmembrane region" description="Helical" evidence="17">
    <location>
        <begin position="382"/>
        <end position="404"/>
    </location>
</feature>
<keyword evidence="6 17" id="KW-0812">Transmembrane</keyword>
<dbReference type="InterPro" id="IPR005225">
    <property type="entry name" value="Small_GTP-bd"/>
</dbReference>
<evidence type="ECO:0000256" key="3">
    <source>
        <dbReference type="ARBA" id="ARBA00022448"/>
    </source>
</evidence>
<dbReference type="Proteomes" id="UP000006443">
    <property type="component" value="Unassembled WGS sequence"/>
</dbReference>
<comment type="caution">
    <text evidence="19">The sequence shown here is derived from an EMBL/GenBank/DDBJ whole genome shotgun (WGS) entry which is preliminary data.</text>
</comment>
<feature type="transmembrane region" description="Helical" evidence="17">
    <location>
        <begin position="500"/>
        <end position="519"/>
    </location>
</feature>
<dbReference type="AlphaFoldDB" id="C0GJ03"/>
<feature type="binding site" evidence="15">
    <location>
        <begin position="114"/>
        <end position="117"/>
    </location>
    <ligand>
        <name>GTP</name>
        <dbReference type="ChEBI" id="CHEBI:37565"/>
        <label>1</label>
    </ligand>
</feature>
<feature type="domain" description="FeoB-type G" evidence="18">
    <location>
        <begin position="1"/>
        <end position="163"/>
    </location>
</feature>
<dbReference type="InterPro" id="IPR050860">
    <property type="entry name" value="FeoB_GTPase"/>
</dbReference>
<dbReference type="InterPro" id="IPR003373">
    <property type="entry name" value="Fe2_transport_prot-B"/>
</dbReference>
<keyword evidence="5 17" id="KW-0410">Iron transport</keyword>
<feature type="binding site" evidence="15">
    <location>
        <begin position="8"/>
        <end position="15"/>
    </location>
    <ligand>
        <name>GTP</name>
        <dbReference type="ChEBI" id="CHEBI:37565"/>
        <label>1</label>
    </ligand>
</feature>
<feature type="binding site" evidence="16">
    <location>
        <position position="23"/>
    </location>
    <ligand>
        <name>Mg(2+)</name>
        <dbReference type="ChEBI" id="CHEBI:18420"/>
        <label>2</label>
    </ligand>
</feature>
<feature type="transmembrane region" description="Helical" evidence="17">
    <location>
        <begin position="267"/>
        <end position="288"/>
    </location>
</feature>